<keyword evidence="1" id="KW-0812">Transmembrane</keyword>
<feature type="transmembrane region" description="Helical" evidence="1">
    <location>
        <begin position="12"/>
        <end position="32"/>
    </location>
</feature>
<evidence type="ECO:0000313" key="2">
    <source>
        <dbReference type="EMBL" id="MDZ5763523.1"/>
    </source>
</evidence>
<reference evidence="2" key="1">
    <citation type="submission" date="2023-12" db="EMBL/GenBank/DDBJ databases">
        <title>'Antibacterial potential of Stenotrophomonas maltophilia cystic fibrosis isolates' (manuscript under preparation).</title>
        <authorList>
            <person name="Crisan C.V."/>
            <person name="Pettis M."/>
            <person name="Goldberg J.B."/>
        </authorList>
    </citation>
    <scope>NUCLEOTIDE SEQUENCE</scope>
    <source>
        <strain evidence="2">CCV129</strain>
    </source>
</reference>
<keyword evidence="1" id="KW-0472">Membrane</keyword>
<dbReference type="EMBL" id="JAXRVB010000002">
    <property type="protein sequence ID" value="MDZ5763523.1"/>
    <property type="molecule type" value="Genomic_DNA"/>
</dbReference>
<feature type="transmembrane region" description="Helical" evidence="1">
    <location>
        <begin position="90"/>
        <end position="109"/>
    </location>
</feature>
<name>A0AAJ2TJM2_STEMA</name>
<dbReference type="Proteomes" id="UP001288387">
    <property type="component" value="Unassembled WGS sequence"/>
</dbReference>
<evidence type="ECO:0000256" key="1">
    <source>
        <dbReference type="SAM" id="Phobius"/>
    </source>
</evidence>
<dbReference type="AlphaFoldDB" id="A0AAJ2TJM2"/>
<feature type="transmembrane region" description="Helical" evidence="1">
    <location>
        <begin position="144"/>
        <end position="164"/>
    </location>
</feature>
<feature type="transmembrane region" description="Helical" evidence="1">
    <location>
        <begin position="52"/>
        <end position="78"/>
    </location>
</feature>
<proteinExistence type="predicted"/>
<keyword evidence="1" id="KW-1133">Transmembrane helix</keyword>
<accession>A0AAJ2TJM2</accession>
<feature type="transmembrane region" description="Helical" evidence="1">
    <location>
        <begin position="115"/>
        <end position="132"/>
    </location>
</feature>
<protein>
    <submittedName>
        <fullName evidence="2">Uncharacterized protein</fullName>
    </submittedName>
</protein>
<dbReference type="RefSeq" id="WP_099552189.1">
    <property type="nucleotide sequence ID" value="NZ_JAKJQX010000001.1"/>
</dbReference>
<organism evidence="2 3">
    <name type="scientific">Stenotrophomonas maltophilia</name>
    <name type="common">Pseudomonas maltophilia</name>
    <name type="synonym">Xanthomonas maltophilia</name>
    <dbReference type="NCBI Taxonomy" id="40324"/>
    <lineage>
        <taxon>Bacteria</taxon>
        <taxon>Pseudomonadati</taxon>
        <taxon>Pseudomonadota</taxon>
        <taxon>Gammaproteobacteria</taxon>
        <taxon>Lysobacterales</taxon>
        <taxon>Lysobacteraceae</taxon>
        <taxon>Stenotrophomonas</taxon>
        <taxon>Stenotrophomonas maltophilia group</taxon>
    </lineage>
</organism>
<gene>
    <name evidence="2" type="ORF">U4I38_03450</name>
</gene>
<sequence length="238" mass="25620">MERTQKTLTMADVAGWGSALVTFGLVQGAFYLKAYWGHFGLDPFQFVAVSELALAGLAGIGMVLFFILIALLFGGWVEGKVTARPPQVNLLMRLTLALCLVGMGALLWWSNTWPVLIGVALTGICAMAVRLSPVLPAAVKDSPWLVYALVMIVYVPISSNWLGFERAKAITSGGSKYTVNVTIDEGVQGSLSLVGRLGDSYVLWEPIQKATVLVPVGDVRRLVIAQKNVLPAKSVQSR</sequence>
<evidence type="ECO:0000313" key="3">
    <source>
        <dbReference type="Proteomes" id="UP001288387"/>
    </source>
</evidence>
<comment type="caution">
    <text evidence="2">The sequence shown here is derived from an EMBL/GenBank/DDBJ whole genome shotgun (WGS) entry which is preliminary data.</text>
</comment>